<protein>
    <submittedName>
        <fullName evidence="2">Uncharacterized protein</fullName>
    </submittedName>
</protein>
<gene>
    <name evidence="2" type="ORF">HF325_006786</name>
</gene>
<feature type="chain" id="PRO_5034247736" evidence="1">
    <location>
        <begin position="20"/>
        <end position="251"/>
    </location>
</feature>
<organism evidence="2 3">
    <name type="scientific">Metschnikowia pulcherrima</name>
    <dbReference type="NCBI Taxonomy" id="27326"/>
    <lineage>
        <taxon>Eukaryota</taxon>
        <taxon>Fungi</taxon>
        <taxon>Dikarya</taxon>
        <taxon>Ascomycota</taxon>
        <taxon>Saccharomycotina</taxon>
        <taxon>Pichiomycetes</taxon>
        <taxon>Metschnikowiaceae</taxon>
        <taxon>Metschnikowia</taxon>
    </lineage>
</organism>
<dbReference type="OrthoDB" id="10296496at2759"/>
<dbReference type="AlphaFoldDB" id="A0A8H7L6R1"/>
<feature type="signal peptide" evidence="1">
    <location>
        <begin position="1"/>
        <end position="19"/>
    </location>
</feature>
<proteinExistence type="predicted"/>
<comment type="caution">
    <text evidence="2">The sequence shown here is derived from an EMBL/GenBank/DDBJ whole genome shotgun (WGS) entry which is preliminary data.</text>
</comment>
<keyword evidence="3" id="KW-1185">Reference proteome</keyword>
<sequence length="251" mass="28417">MRTCLTLVATAILSSLAAAAPMTDNVDGKVISKVVLPQVGSMKDADSESALFKRDENVAINHAENVAISQAQVARKIRDVIQRELSLLVGTFDYKSWNNSRASYERIFAQIEDRVEDVKKLSGGNFDIERELSFLRNMQGAMTGIVEKIHDLGERDFAGKDLVKGMMLLSVEMFALFDVQGHADTLNPRFAKKYDEFKSRIASLMEGAKDEFLMNDALRDLFKEYTRRVNYSMRQVTRSMAMDGQKFMRFD</sequence>
<evidence type="ECO:0000256" key="1">
    <source>
        <dbReference type="SAM" id="SignalP"/>
    </source>
</evidence>
<name>A0A8H7L6R1_9ASCO</name>
<keyword evidence="1" id="KW-0732">Signal</keyword>
<accession>A0A8H7L6R1</accession>
<reference evidence="2" key="1">
    <citation type="submission" date="2020-10" db="EMBL/GenBank/DDBJ databases">
        <title>The Whole-Genome Sequence of Metschnikowia persimmonesis, a Novel Endophytic Yeast Species Isolated from Medicinal Plant Diospyros kaki Thumb.</title>
        <authorList>
            <person name="Rahmat E."/>
            <person name="Kang Y."/>
        </authorList>
    </citation>
    <scope>NUCLEOTIDE SEQUENCE</scope>
    <source>
        <strain evidence="2">KIOM G15050</strain>
    </source>
</reference>
<evidence type="ECO:0000313" key="2">
    <source>
        <dbReference type="EMBL" id="KAF7998721.1"/>
    </source>
</evidence>
<dbReference type="EMBL" id="JACBPP010000011">
    <property type="protein sequence ID" value="KAF7998721.1"/>
    <property type="molecule type" value="Genomic_DNA"/>
</dbReference>
<evidence type="ECO:0000313" key="3">
    <source>
        <dbReference type="Proteomes" id="UP000649328"/>
    </source>
</evidence>
<dbReference type="Proteomes" id="UP000649328">
    <property type="component" value="Unassembled WGS sequence"/>
</dbReference>